<protein>
    <submittedName>
        <fullName evidence="2">Uncharacterized protein</fullName>
    </submittedName>
</protein>
<dbReference type="AlphaFoldDB" id="A0AAD8JM32"/>
<evidence type="ECO:0000313" key="2">
    <source>
        <dbReference type="EMBL" id="KAK1406283.1"/>
    </source>
</evidence>
<accession>A0AAD8JM32</accession>
<dbReference type="Proteomes" id="UP001229421">
    <property type="component" value="Unassembled WGS sequence"/>
</dbReference>
<dbReference type="EMBL" id="JAUHHV010000012">
    <property type="protein sequence ID" value="KAK1406283.1"/>
    <property type="molecule type" value="Genomic_DNA"/>
</dbReference>
<feature type="compositionally biased region" description="Basic residues" evidence="1">
    <location>
        <begin position="22"/>
        <end position="47"/>
    </location>
</feature>
<gene>
    <name evidence="2" type="ORF">QVD17_41576</name>
</gene>
<name>A0AAD8JM32_TARER</name>
<keyword evidence="3" id="KW-1185">Reference proteome</keyword>
<reference evidence="2" key="1">
    <citation type="journal article" date="2023" name="bioRxiv">
        <title>Improved chromosome-level genome assembly for marigold (Tagetes erecta).</title>
        <authorList>
            <person name="Jiang F."/>
            <person name="Yuan L."/>
            <person name="Wang S."/>
            <person name="Wang H."/>
            <person name="Xu D."/>
            <person name="Wang A."/>
            <person name="Fan W."/>
        </authorList>
    </citation>
    <scope>NUCLEOTIDE SEQUENCE</scope>
    <source>
        <strain evidence="2">WSJ</strain>
        <tissue evidence="2">Leaf</tissue>
    </source>
</reference>
<evidence type="ECO:0000256" key="1">
    <source>
        <dbReference type="SAM" id="MobiDB-lite"/>
    </source>
</evidence>
<feature type="region of interest" description="Disordered" evidence="1">
    <location>
        <begin position="22"/>
        <end position="50"/>
    </location>
</feature>
<proteinExistence type="predicted"/>
<comment type="caution">
    <text evidence="2">The sequence shown here is derived from an EMBL/GenBank/DDBJ whole genome shotgun (WGS) entry which is preliminary data.</text>
</comment>
<sequence>MYGYAPARVQMMHIGLRRFKKEVQQKKKQNRRFKKEVQQKKKQKKKQKVMDDTCEVHVKWDNVFIKEGSD</sequence>
<organism evidence="2 3">
    <name type="scientific">Tagetes erecta</name>
    <name type="common">African marigold</name>
    <dbReference type="NCBI Taxonomy" id="13708"/>
    <lineage>
        <taxon>Eukaryota</taxon>
        <taxon>Viridiplantae</taxon>
        <taxon>Streptophyta</taxon>
        <taxon>Embryophyta</taxon>
        <taxon>Tracheophyta</taxon>
        <taxon>Spermatophyta</taxon>
        <taxon>Magnoliopsida</taxon>
        <taxon>eudicotyledons</taxon>
        <taxon>Gunneridae</taxon>
        <taxon>Pentapetalae</taxon>
        <taxon>asterids</taxon>
        <taxon>campanulids</taxon>
        <taxon>Asterales</taxon>
        <taxon>Asteraceae</taxon>
        <taxon>Asteroideae</taxon>
        <taxon>Heliantheae alliance</taxon>
        <taxon>Tageteae</taxon>
        <taxon>Tagetes</taxon>
    </lineage>
</organism>
<evidence type="ECO:0000313" key="3">
    <source>
        <dbReference type="Proteomes" id="UP001229421"/>
    </source>
</evidence>